<evidence type="ECO:0000313" key="6">
    <source>
        <dbReference type="EnsemblMetazoa" id="XP_016982773.1"/>
    </source>
</evidence>
<dbReference type="Proteomes" id="UP001652680">
    <property type="component" value="Unassembled WGS sequence"/>
</dbReference>
<dbReference type="PROSITE" id="PS00280">
    <property type="entry name" value="BPTI_KUNITZ_1"/>
    <property type="match status" value="1"/>
</dbReference>
<evidence type="ECO:0000256" key="2">
    <source>
        <dbReference type="ARBA" id="ARBA00022900"/>
    </source>
</evidence>
<dbReference type="RefSeq" id="XP_016982773.1">
    <property type="nucleotide sequence ID" value="XM_017127284.1"/>
</dbReference>
<keyword evidence="4" id="KW-0732">Signal</keyword>
<keyword evidence="3" id="KW-1015">Disulfide bond</keyword>
<dbReference type="GeneID" id="108047188"/>
<protein>
    <submittedName>
        <fullName evidence="8">Boophilin-H2-like</fullName>
    </submittedName>
</protein>
<dbReference type="GO" id="GO:0004867">
    <property type="term" value="F:serine-type endopeptidase inhibitor activity"/>
    <property type="evidence" value="ECO:0007669"/>
    <property type="project" value="UniProtKB-KW"/>
</dbReference>
<dbReference type="InterPro" id="IPR050098">
    <property type="entry name" value="TFPI/VKTCI-like"/>
</dbReference>
<reference evidence="6" key="3">
    <citation type="submission" date="2025-05" db="UniProtKB">
        <authorList>
            <consortium name="EnsemblMetazoa"/>
        </authorList>
    </citation>
    <scope>IDENTIFICATION</scope>
</reference>
<dbReference type="SMART" id="SM00131">
    <property type="entry name" value="KU"/>
    <property type="match status" value="2"/>
</dbReference>
<evidence type="ECO:0000313" key="8">
    <source>
        <dbReference type="RefSeq" id="XP_016982773.1"/>
    </source>
</evidence>
<feature type="signal peptide" evidence="4">
    <location>
        <begin position="1"/>
        <end position="19"/>
    </location>
</feature>
<evidence type="ECO:0000256" key="4">
    <source>
        <dbReference type="SAM" id="SignalP"/>
    </source>
</evidence>
<dbReference type="InterPro" id="IPR002223">
    <property type="entry name" value="Kunitz_BPTI"/>
</dbReference>
<dbReference type="PANTHER" id="PTHR10083:SF374">
    <property type="entry name" value="BPTI_KUNITZ INHIBITOR DOMAIN-CONTAINING PROTEIN"/>
    <property type="match status" value="1"/>
</dbReference>
<dbReference type="SUPFAM" id="SSF57362">
    <property type="entry name" value="BPTI-like"/>
    <property type="match status" value="2"/>
</dbReference>
<accession>A0A6P4F603</accession>
<keyword evidence="2" id="KW-0722">Serine protease inhibitor</keyword>
<evidence type="ECO:0000256" key="1">
    <source>
        <dbReference type="ARBA" id="ARBA00022690"/>
    </source>
</evidence>
<dbReference type="PRINTS" id="PR00759">
    <property type="entry name" value="BASICPTASE"/>
</dbReference>
<dbReference type="Gene3D" id="4.10.410.10">
    <property type="entry name" value="Pancreatic trypsin inhibitor Kunitz domain"/>
    <property type="match status" value="2"/>
</dbReference>
<feature type="domain" description="BPTI/Kunitz inhibitor" evidence="5">
    <location>
        <begin position="25"/>
        <end position="79"/>
    </location>
</feature>
<proteinExistence type="predicted"/>
<reference evidence="8" key="2">
    <citation type="submission" date="2025-04" db="UniProtKB">
        <authorList>
            <consortium name="RefSeq"/>
        </authorList>
    </citation>
    <scope>IDENTIFICATION</scope>
</reference>
<name>A0A6P4F603_DRORH</name>
<evidence type="ECO:0000259" key="5">
    <source>
        <dbReference type="PROSITE" id="PS50279"/>
    </source>
</evidence>
<gene>
    <name evidence="8" type="primary">LOC108047188</name>
    <name evidence="6" type="synonym">108047188</name>
</gene>
<evidence type="ECO:0000256" key="3">
    <source>
        <dbReference type="ARBA" id="ARBA00023157"/>
    </source>
</evidence>
<dbReference type="InterPro" id="IPR036880">
    <property type="entry name" value="Kunitz_BPTI_sf"/>
</dbReference>
<feature type="chain" id="PRO_5027550934" evidence="4">
    <location>
        <begin position="20"/>
        <end position="146"/>
    </location>
</feature>
<evidence type="ECO:0000313" key="7">
    <source>
        <dbReference type="Proteomes" id="UP001652680"/>
    </source>
</evidence>
<feature type="domain" description="BPTI/Kunitz inhibitor" evidence="5">
    <location>
        <begin position="85"/>
        <end position="140"/>
    </location>
</feature>
<dbReference type="PANTHER" id="PTHR10083">
    <property type="entry name" value="KUNITZ-TYPE PROTEASE INHIBITOR-RELATED"/>
    <property type="match status" value="1"/>
</dbReference>
<dbReference type="AlphaFoldDB" id="A0A6P4F603"/>
<dbReference type="InterPro" id="IPR020901">
    <property type="entry name" value="Prtase_inh_Kunz-CS"/>
</dbReference>
<dbReference type="PROSITE" id="PS50279">
    <property type="entry name" value="BPTI_KUNITZ_2"/>
    <property type="match status" value="2"/>
</dbReference>
<dbReference type="EnsemblMetazoa" id="XM_017127284.2">
    <property type="protein sequence ID" value="XP_016982773.1"/>
    <property type="gene ID" value="LOC108047188"/>
</dbReference>
<dbReference type="OrthoDB" id="4473401at2759"/>
<keyword evidence="1" id="KW-0646">Protease inhibitor</keyword>
<keyword evidence="7" id="KW-1185">Reference proteome</keyword>
<dbReference type="Pfam" id="PF00014">
    <property type="entry name" value="Kunitz_BPTI"/>
    <property type="match status" value="2"/>
</dbReference>
<reference evidence="7" key="1">
    <citation type="journal article" date="2021" name="Elife">
        <title>Highly contiguous assemblies of 101 drosophilid genomes.</title>
        <authorList>
            <person name="Kim B.Y."/>
            <person name="Wang J.R."/>
            <person name="Miller D.E."/>
            <person name="Barmina O."/>
            <person name="Delaney E."/>
            <person name="Thompson A."/>
            <person name="Comeault A.A."/>
            <person name="Peede D."/>
            <person name="D'Agostino E.R."/>
            <person name="Pelaez J."/>
            <person name="Aguilar J.M."/>
            <person name="Haji D."/>
            <person name="Matsunaga T."/>
            <person name="Armstrong E.E."/>
            <person name="Zych M."/>
            <person name="Ogawa Y."/>
            <person name="Stamenkovic-Radak M."/>
            <person name="Jelic M."/>
            <person name="Veselinovic M.S."/>
            <person name="Tanaskovic M."/>
            <person name="Eric P."/>
            <person name="Gao J.J."/>
            <person name="Katoh T.K."/>
            <person name="Toda M.J."/>
            <person name="Watabe H."/>
            <person name="Watada M."/>
            <person name="Davis J.S."/>
            <person name="Moyle L.C."/>
            <person name="Manoli G."/>
            <person name="Bertolini E."/>
            <person name="Kostal V."/>
            <person name="Hawley R.S."/>
            <person name="Takahashi A."/>
            <person name="Jones C.D."/>
            <person name="Price D.K."/>
            <person name="Whiteman N."/>
            <person name="Kopp A."/>
            <person name="Matute D.R."/>
            <person name="Petrov D.A."/>
        </authorList>
    </citation>
    <scope>NUCLEOTIDE SEQUENCE [LARGE SCALE GENOMIC DNA]</scope>
</reference>
<sequence>MKFIAVVCLTFGLLGVALGYKNPVCKQTPKGYVDDIRCAGSMPKFTYYSEDNSCKEYTYTGCFGNDNRFESLEECERTCVIDEICSLPHSLDGVGGMTCCASFRRWSYDSSNNECLFFIYGGCGGNDNRFKSLAECERTCVINKYF</sequence>
<organism evidence="8">
    <name type="scientific">Drosophila rhopaloa</name>
    <name type="common">Fruit fly</name>
    <dbReference type="NCBI Taxonomy" id="1041015"/>
    <lineage>
        <taxon>Eukaryota</taxon>
        <taxon>Metazoa</taxon>
        <taxon>Ecdysozoa</taxon>
        <taxon>Arthropoda</taxon>
        <taxon>Hexapoda</taxon>
        <taxon>Insecta</taxon>
        <taxon>Pterygota</taxon>
        <taxon>Neoptera</taxon>
        <taxon>Endopterygota</taxon>
        <taxon>Diptera</taxon>
        <taxon>Brachycera</taxon>
        <taxon>Muscomorpha</taxon>
        <taxon>Ephydroidea</taxon>
        <taxon>Drosophilidae</taxon>
        <taxon>Drosophila</taxon>
        <taxon>Sophophora</taxon>
    </lineage>
</organism>
<dbReference type="GO" id="GO:0005615">
    <property type="term" value="C:extracellular space"/>
    <property type="evidence" value="ECO:0007669"/>
    <property type="project" value="TreeGrafter"/>
</dbReference>